<accession>A0A8C9HUW7</accession>
<organism evidence="1 2">
    <name type="scientific">Piliocolobus tephrosceles</name>
    <name type="common">Ugandan red Colobus</name>
    <dbReference type="NCBI Taxonomy" id="591936"/>
    <lineage>
        <taxon>Eukaryota</taxon>
        <taxon>Metazoa</taxon>
        <taxon>Chordata</taxon>
        <taxon>Craniata</taxon>
        <taxon>Vertebrata</taxon>
        <taxon>Euteleostomi</taxon>
        <taxon>Mammalia</taxon>
        <taxon>Eutheria</taxon>
        <taxon>Euarchontoglires</taxon>
        <taxon>Primates</taxon>
        <taxon>Haplorrhini</taxon>
        <taxon>Catarrhini</taxon>
        <taxon>Cercopithecidae</taxon>
        <taxon>Colobinae</taxon>
        <taxon>Piliocolobus</taxon>
    </lineage>
</organism>
<evidence type="ECO:0000313" key="1">
    <source>
        <dbReference type="Ensembl" id="ENSPTEP00000027191.1"/>
    </source>
</evidence>
<name>A0A8C9HUW7_9PRIM</name>
<sequence>MSQAGGPHVAGRGGLPSALKSCFLEKCLGCRRRGAAAAASGLAPQNPSFSEHFPLRPQGSLICGEKEQPSLNLPFKIYVYFPSPTLRNPRS</sequence>
<evidence type="ECO:0000313" key="2">
    <source>
        <dbReference type="Proteomes" id="UP000694416"/>
    </source>
</evidence>
<reference evidence="1" key="2">
    <citation type="submission" date="2025-09" db="UniProtKB">
        <authorList>
            <consortium name="Ensembl"/>
        </authorList>
    </citation>
    <scope>IDENTIFICATION</scope>
</reference>
<proteinExistence type="predicted"/>
<dbReference type="Proteomes" id="UP000694416">
    <property type="component" value="Unplaced"/>
</dbReference>
<protein>
    <submittedName>
        <fullName evidence="1">Uncharacterized protein</fullName>
    </submittedName>
</protein>
<dbReference type="Ensembl" id="ENSPTET00000038154.1">
    <property type="protein sequence ID" value="ENSPTEP00000027191.1"/>
    <property type="gene ID" value="ENSPTEG00000027092.1"/>
</dbReference>
<reference evidence="1" key="1">
    <citation type="submission" date="2025-08" db="UniProtKB">
        <authorList>
            <consortium name="Ensembl"/>
        </authorList>
    </citation>
    <scope>IDENTIFICATION</scope>
</reference>
<dbReference type="AlphaFoldDB" id="A0A8C9HUW7"/>
<keyword evidence="2" id="KW-1185">Reference proteome</keyword>